<dbReference type="PANTHER" id="PTHR43270:SF12">
    <property type="entry name" value="SUCCINYL-DIAMINOPIMELATE DESUCCINYLASE"/>
    <property type="match status" value="1"/>
</dbReference>
<dbReference type="InterPro" id="IPR002933">
    <property type="entry name" value="Peptidase_M20"/>
</dbReference>
<dbReference type="GO" id="GO:0006508">
    <property type="term" value="P:proteolysis"/>
    <property type="evidence" value="ECO:0007669"/>
    <property type="project" value="UniProtKB-KW"/>
</dbReference>
<dbReference type="AlphaFoldDB" id="D5RJN0"/>
<dbReference type="RefSeq" id="WP_007005139.1">
    <property type="nucleotide sequence ID" value="NZ_GG770781.1"/>
</dbReference>
<dbReference type="Pfam" id="PF01546">
    <property type="entry name" value="Peptidase_M20"/>
    <property type="match status" value="1"/>
</dbReference>
<reference evidence="4 5" key="1">
    <citation type="submission" date="2010-04" db="EMBL/GenBank/DDBJ databases">
        <authorList>
            <person name="Qin X."/>
            <person name="Bachman B."/>
            <person name="Battles P."/>
            <person name="Bell A."/>
            <person name="Bess C."/>
            <person name="Bickham C."/>
            <person name="Chaboub L."/>
            <person name="Chen D."/>
            <person name="Coyle M."/>
            <person name="Deiros D.R."/>
            <person name="Dinh H."/>
            <person name="Forbes L."/>
            <person name="Fowler G."/>
            <person name="Francisco L."/>
            <person name="Fu Q."/>
            <person name="Gubbala S."/>
            <person name="Hale W."/>
            <person name="Han Y."/>
            <person name="Hemphill L."/>
            <person name="Highlander S.K."/>
            <person name="Hirani K."/>
            <person name="Hogues M."/>
            <person name="Jackson L."/>
            <person name="Jakkamsetti A."/>
            <person name="Javaid M."/>
            <person name="Jiang H."/>
            <person name="Korchina V."/>
            <person name="Kovar C."/>
            <person name="Lara F."/>
            <person name="Lee S."/>
            <person name="Mata R."/>
            <person name="Mathew T."/>
            <person name="Moen C."/>
            <person name="Morales K."/>
            <person name="Munidasa M."/>
            <person name="Nazareth L."/>
            <person name="Ngo R."/>
            <person name="Nguyen L."/>
            <person name="Okwuonu G."/>
            <person name="Ongeri F."/>
            <person name="Patil S."/>
            <person name="Petrosino J."/>
            <person name="Pham C."/>
            <person name="Pham P."/>
            <person name="Pu L.-L."/>
            <person name="Puazo M."/>
            <person name="Raj R."/>
            <person name="Reid J."/>
            <person name="Rouhana J."/>
            <person name="Saada N."/>
            <person name="Shang Y."/>
            <person name="Simmons D."/>
            <person name="Thornton R."/>
            <person name="Warren J."/>
            <person name="Weissenberger G."/>
            <person name="Zhang J."/>
            <person name="Zhang L."/>
            <person name="Zhou C."/>
            <person name="Zhu D."/>
            <person name="Muzny D."/>
            <person name="Worley K."/>
            <person name="Gibbs R."/>
        </authorList>
    </citation>
    <scope>NUCLEOTIDE SEQUENCE [LARGE SCALE GENOMIC DNA]</scope>
    <source>
        <strain evidence="4 5">ATCC 49957</strain>
    </source>
</reference>
<accession>D5RJN0</accession>
<comment type="caution">
    <text evidence="4">The sequence shown here is derived from an EMBL/GenBank/DDBJ whole genome shotgun (WGS) entry which is preliminary data.</text>
</comment>
<dbReference type="NCBIfam" id="NF005478">
    <property type="entry name" value="PRK07079.1"/>
    <property type="match status" value="1"/>
</dbReference>
<gene>
    <name evidence="4" type="ORF">HMPREF0731_1290</name>
</gene>
<sequence>MSREAAIAAAEALLQDGTLWRVLSRRVAWPTESQEPARAPLLRDYLEQEMRPDLEGMGFAVEVLDNPLGAAPFLVARRQEGAALPTVLLYGHGDVVRGMAGRWQAGRDPWRLEEAGDRWYGRGSADNKGQYTLNLEALRAVMAARGGRLGFNAVLLLEMGEEIGSPGLLEFCAAHRERLAADVLLASDGPRLAADRPTLFLGSRGAFTFTLAVEARARGYHSGNWGGVIRNPATIIANAVAALVDGRGRLRVPGMLPPPIPPAVRAALEGLPVGGGTDDPAVDPDWGAEGLSMAERLYGWNTLEVLAMGAADPAAPVNAVPPAARAVLQLRYVKGTDTDGLLPAVRARLDEAGFADVTLDANREEAAPATRLDPDSPWVRWALGSMQASLGRAPTLLPNIGGSLPNHVFADMLGLPTLWLPHSYAACGQHAPDEHLLVPVAREALAMMAGLFWDLGEPGAATLPRRGH</sequence>
<keyword evidence="3 4" id="KW-0378">Hydrolase</keyword>
<dbReference type="OrthoDB" id="9761532at2"/>
<evidence type="ECO:0000256" key="3">
    <source>
        <dbReference type="ARBA" id="ARBA00022801"/>
    </source>
</evidence>
<dbReference type="EC" id="3.4.-.-" evidence="4"/>
<dbReference type="HOGENOM" id="CLU_029469_1_0_5"/>
<dbReference type="InterPro" id="IPR051458">
    <property type="entry name" value="Cyt/Met_Dipeptidase"/>
</dbReference>
<dbReference type="Proteomes" id="UP000005324">
    <property type="component" value="Unassembled WGS sequence"/>
</dbReference>
<proteinExistence type="predicted"/>
<evidence type="ECO:0000313" key="4">
    <source>
        <dbReference type="EMBL" id="EFH12488.1"/>
    </source>
</evidence>
<dbReference type="Gene3D" id="3.40.630.10">
    <property type="entry name" value="Zn peptidases"/>
    <property type="match status" value="1"/>
</dbReference>
<evidence type="ECO:0000256" key="1">
    <source>
        <dbReference type="ARBA" id="ARBA00022670"/>
    </source>
</evidence>
<evidence type="ECO:0000313" key="5">
    <source>
        <dbReference type="Proteomes" id="UP000005324"/>
    </source>
</evidence>
<evidence type="ECO:0000256" key="2">
    <source>
        <dbReference type="ARBA" id="ARBA00022723"/>
    </source>
</evidence>
<dbReference type="GO" id="GO:0008233">
    <property type="term" value="F:peptidase activity"/>
    <property type="evidence" value="ECO:0007669"/>
    <property type="project" value="UniProtKB-KW"/>
</dbReference>
<organism evidence="4 5">
    <name type="scientific">Pseudoroseomonas cervicalis ATCC 49957</name>
    <dbReference type="NCBI Taxonomy" id="525371"/>
    <lineage>
        <taxon>Bacteria</taxon>
        <taxon>Pseudomonadati</taxon>
        <taxon>Pseudomonadota</taxon>
        <taxon>Alphaproteobacteria</taxon>
        <taxon>Acetobacterales</taxon>
        <taxon>Roseomonadaceae</taxon>
        <taxon>Roseomonas</taxon>
    </lineage>
</organism>
<protein>
    <submittedName>
        <fullName evidence="4">Peptidase dimerization domain protein</fullName>
        <ecNumber evidence="4">3.4.-.-</ecNumber>
    </submittedName>
</protein>
<dbReference type="PANTHER" id="PTHR43270">
    <property type="entry name" value="BETA-ALA-HIS DIPEPTIDASE"/>
    <property type="match status" value="1"/>
</dbReference>
<dbReference type="GO" id="GO:0046872">
    <property type="term" value="F:metal ion binding"/>
    <property type="evidence" value="ECO:0007669"/>
    <property type="project" value="UniProtKB-KW"/>
</dbReference>
<dbReference type="SUPFAM" id="SSF53187">
    <property type="entry name" value="Zn-dependent exopeptidases"/>
    <property type="match status" value="1"/>
</dbReference>
<keyword evidence="1" id="KW-0645">Protease</keyword>
<keyword evidence="5" id="KW-1185">Reference proteome</keyword>
<name>D5RJN0_9PROT</name>
<dbReference type="Gene3D" id="3.30.70.360">
    <property type="match status" value="1"/>
</dbReference>
<keyword evidence="2" id="KW-0479">Metal-binding</keyword>
<dbReference type="EMBL" id="ADVL01000211">
    <property type="protein sequence ID" value="EFH12488.1"/>
    <property type="molecule type" value="Genomic_DNA"/>
</dbReference>